<evidence type="ECO:0000313" key="2">
    <source>
        <dbReference type="Proteomes" id="UP000554482"/>
    </source>
</evidence>
<dbReference type="Proteomes" id="UP000554482">
    <property type="component" value="Unassembled WGS sequence"/>
</dbReference>
<organism evidence="1 2">
    <name type="scientific">Thalictrum thalictroides</name>
    <name type="common">Rue-anemone</name>
    <name type="synonym">Anemone thalictroides</name>
    <dbReference type="NCBI Taxonomy" id="46969"/>
    <lineage>
        <taxon>Eukaryota</taxon>
        <taxon>Viridiplantae</taxon>
        <taxon>Streptophyta</taxon>
        <taxon>Embryophyta</taxon>
        <taxon>Tracheophyta</taxon>
        <taxon>Spermatophyta</taxon>
        <taxon>Magnoliopsida</taxon>
        <taxon>Ranunculales</taxon>
        <taxon>Ranunculaceae</taxon>
        <taxon>Thalictroideae</taxon>
        <taxon>Thalictrum</taxon>
    </lineage>
</organism>
<proteinExistence type="predicted"/>
<dbReference type="EMBL" id="JABWDY010023203">
    <property type="protein sequence ID" value="KAF5191115.1"/>
    <property type="molecule type" value="Genomic_DNA"/>
</dbReference>
<evidence type="ECO:0000313" key="1">
    <source>
        <dbReference type="EMBL" id="KAF5191115.1"/>
    </source>
</evidence>
<protein>
    <submittedName>
        <fullName evidence="1">Uncharacterized protein</fullName>
    </submittedName>
</protein>
<name>A0A7J6W469_THATH</name>
<comment type="caution">
    <text evidence="1">The sequence shown here is derived from an EMBL/GenBank/DDBJ whole genome shotgun (WGS) entry which is preliminary data.</text>
</comment>
<sequence>KIVGSSMQYVRGLWSKFSFHHLPIIFLLQPTKQIPNEVASKMMSAKNLEGKVESDEGLSLPRGWLNLAEVLRFPLSKKI</sequence>
<gene>
    <name evidence="1" type="ORF">FRX31_019299</name>
</gene>
<keyword evidence="2" id="KW-1185">Reference proteome</keyword>
<dbReference type="AlphaFoldDB" id="A0A7J6W469"/>
<accession>A0A7J6W469</accession>
<feature type="non-terminal residue" evidence="1">
    <location>
        <position position="79"/>
    </location>
</feature>
<reference evidence="1 2" key="1">
    <citation type="submission" date="2020-06" db="EMBL/GenBank/DDBJ databases">
        <title>Transcriptomic and genomic resources for Thalictrum thalictroides and T. hernandezii: Facilitating candidate gene discovery in an emerging model plant lineage.</title>
        <authorList>
            <person name="Arias T."/>
            <person name="Riano-Pachon D.M."/>
            <person name="Di Stilio V.S."/>
        </authorList>
    </citation>
    <scope>NUCLEOTIDE SEQUENCE [LARGE SCALE GENOMIC DNA]</scope>
    <source>
        <strain evidence="2">cv. WT478/WT964</strain>
        <tissue evidence="1">Leaves</tissue>
    </source>
</reference>